<dbReference type="GO" id="GO:0016020">
    <property type="term" value="C:membrane"/>
    <property type="evidence" value="ECO:0007669"/>
    <property type="project" value="UniProtKB-SubCell"/>
</dbReference>
<dbReference type="KEGG" id="bmic:BmR1_04g05270"/>
<evidence type="ECO:0000256" key="1">
    <source>
        <dbReference type="ARBA" id="ARBA00004479"/>
    </source>
</evidence>
<evidence type="ECO:0000256" key="3">
    <source>
        <dbReference type="ARBA" id="ARBA00022670"/>
    </source>
</evidence>
<proteinExistence type="inferred from homology"/>
<evidence type="ECO:0000313" key="13">
    <source>
        <dbReference type="EMBL" id="SIO73533.1"/>
    </source>
</evidence>
<dbReference type="SUPFAM" id="SSF50630">
    <property type="entry name" value="Acid proteases"/>
    <property type="match status" value="1"/>
</dbReference>
<evidence type="ECO:0000259" key="12">
    <source>
        <dbReference type="PROSITE" id="PS51767"/>
    </source>
</evidence>
<keyword evidence="3" id="KW-0645">Protease</keyword>
<protein>
    <submittedName>
        <fullName evidence="13">Plasmepsin V (PMV)</fullName>
    </submittedName>
</protein>
<feature type="domain" description="Peptidase A1" evidence="12">
    <location>
        <begin position="180"/>
        <end position="530"/>
    </location>
</feature>
<comment type="similarity">
    <text evidence="2">Belongs to the peptidase A1 family.</text>
</comment>
<dbReference type="InterPro" id="IPR032861">
    <property type="entry name" value="TAXi_N"/>
</dbReference>
<keyword evidence="6" id="KW-0064">Aspartyl protease</keyword>
<feature type="active site" evidence="10">
    <location>
        <position position="388"/>
    </location>
</feature>
<dbReference type="PANTHER" id="PTHR13683">
    <property type="entry name" value="ASPARTYL PROTEASES"/>
    <property type="match status" value="1"/>
</dbReference>
<evidence type="ECO:0000256" key="11">
    <source>
        <dbReference type="SAM" id="SignalP"/>
    </source>
</evidence>
<keyword evidence="14" id="KW-1185">Reference proteome</keyword>
<reference evidence="13 14" key="2">
    <citation type="journal article" date="2013" name="PLoS ONE">
        <title>Whole genome mapping and re-organization of the nuclear and mitochondrial genomes of Babesia microti isolates.</title>
        <authorList>
            <person name="Cornillot E."/>
            <person name="Dassouli A."/>
            <person name="Garg A."/>
            <person name="Pachikara N."/>
            <person name="Randazzo S."/>
            <person name="Depoix D."/>
            <person name="Carcy B."/>
            <person name="Delbecq S."/>
            <person name="Frutos R."/>
            <person name="Silva J.C."/>
            <person name="Sutton R."/>
            <person name="Krause P.J."/>
            <person name="Mamoun C.B."/>
        </authorList>
    </citation>
    <scope>NUCLEOTIDE SEQUENCE [LARGE SCALE GENOMIC DNA]</scope>
    <source>
        <strain evidence="13 14">RI</strain>
    </source>
</reference>
<dbReference type="VEuPathDB" id="PiroplasmaDB:BmR1_04g05270"/>
<evidence type="ECO:0000256" key="6">
    <source>
        <dbReference type="ARBA" id="ARBA00022750"/>
    </source>
</evidence>
<dbReference type="Pfam" id="PF14543">
    <property type="entry name" value="TAXi_N"/>
    <property type="match status" value="1"/>
</dbReference>
<dbReference type="PROSITE" id="PS51767">
    <property type="entry name" value="PEPTIDASE_A1"/>
    <property type="match status" value="1"/>
</dbReference>
<name>A0A1N6LXD8_BABMR</name>
<dbReference type="InterPro" id="IPR001461">
    <property type="entry name" value="Aspartic_peptidase_A1"/>
</dbReference>
<gene>
    <name evidence="13" type="ORF">BmR1_04g05270</name>
</gene>
<comment type="subcellular location">
    <subcellularLocation>
        <location evidence="1">Membrane</location>
        <topology evidence="1">Single-pass type I membrane protein</topology>
    </subcellularLocation>
</comment>
<evidence type="ECO:0000256" key="7">
    <source>
        <dbReference type="ARBA" id="ARBA00022801"/>
    </source>
</evidence>
<dbReference type="InterPro" id="IPR033121">
    <property type="entry name" value="PEPTIDASE_A1"/>
</dbReference>
<sequence length="539" mass="60049">MCIAHSFLISCTFLSLSLAKPLNDVFDSNIKLDNVHLNARVINDLYSSTCTDDGAKGAKCVQKFVENTLDTVVDNDSSSTLIPGGELALKDDSVDVSAYNESADGLSNLQVVANKSTEPLESADSTGIVDEEDDVIVEVLNGKINGKKIIGSVELDELLDLGGKKFKIPIYGTLHDFAYYFIKIFIGTPPSVQWVVLDTGSSLLGITCGNCIQCGNHQNPNYEPYESATAIKCTDVNQCKLKGCDECRFMQHYSEGSFISGDYYTDVISFDKSSPGYKFNNLGCVLYENKLIYNQRANGIFGMSPNDDSIISQLFKRPEIDNIFSICLSDEGGELIIGGIEPELFNIKNNSEMAWTRLNTDNNYYIHINSMSYLSDHVEITNTKFSIDSGTTNTVLMEKMYKSIVNGVMNICFMDREIEGYDLDIGVTVIQKKPDDIVDLMIEREENVTKCEIHDDEICSRNIDKFPPLDFTLEGGNILTINPDTYFFKRNSWWCLGVEKSKDGENIFGANFFRNKQLIFTSDKLGFVPSNCTSHSINI</sequence>
<keyword evidence="8" id="KW-1133">Transmembrane helix</keyword>
<evidence type="ECO:0000256" key="4">
    <source>
        <dbReference type="ARBA" id="ARBA00022692"/>
    </source>
</evidence>
<reference evidence="13 14" key="1">
    <citation type="journal article" date="2012" name="Nucleic Acids Res.">
        <title>Sequencing of the smallest Apicomplexan genome from the human pathogen Babesia microti.</title>
        <authorList>
            <person name="Cornillot E."/>
            <person name="Hadj-Kaddour K."/>
            <person name="Dassouli A."/>
            <person name="Noel B."/>
            <person name="Ranwez V."/>
            <person name="Vacherie B."/>
            <person name="Augagneur Y."/>
            <person name="Bres V."/>
            <person name="Duclos A."/>
            <person name="Randazzo S."/>
            <person name="Carcy B."/>
            <person name="Debierre-Grockiego F."/>
            <person name="Delbecq S."/>
            <person name="Moubri-Menage K."/>
            <person name="Shams-Eldin H."/>
            <person name="Usmani-Brown S."/>
            <person name="Bringaud F."/>
            <person name="Wincker P."/>
            <person name="Vivares C.P."/>
            <person name="Schwarz R.T."/>
            <person name="Schetters T.P."/>
            <person name="Krause P.J."/>
            <person name="Gorenflot A."/>
            <person name="Berry V."/>
            <person name="Barbe V."/>
            <person name="Ben Mamoun C."/>
        </authorList>
    </citation>
    <scope>NUCLEOTIDE SEQUENCE [LARGE SCALE GENOMIC DNA]</scope>
    <source>
        <strain evidence="13 14">RI</strain>
    </source>
</reference>
<evidence type="ECO:0000256" key="2">
    <source>
        <dbReference type="ARBA" id="ARBA00007447"/>
    </source>
</evidence>
<feature type="active site" evidence="10">
    <location>
        <position position="198"/>
    </location>
</feature>
<dbReference type="RefSeq" id="XP_021337625.1">
    <property type="nucleotide sequence ID" value="XM_021482369.1"/>
</dbReference>
<dbReference type="Gene3D" id="2.40.70.10">
    <property type="entry name" value="Acid Proteases"/>
    <property type="match status" value="2"/>
</dbReference>
<dbReference type="AlphaFoldDB" id="A0A1N6LXD8"/>
<dbReference type="GO" id="GO:0004190">
    <property type="term" value="F:aspartic-type endopeptidase activity"/>
    <property type="evidence" value="ECO:0007669"/>
    <property type="project" value="UniProtKB-KW"/>
</dbReference>
<dbReference type="Proteomes" id="UP000002899">
    <property type="component" value="Chromosome IV"/>
</dbReference>
<organism evidence="13 14">
    <name type="scientific">Babesia microti (strain RI)</name>
    <dbReference type="NCBI Taxonomy" id="1133968"/>
    <lineage>
        <taxon>Eukaryota</taxon>
        <taxon>Sar</taxon>
        <taxon>Alveolata</taxon>
        <taxon>Apicomplexa</taxon>
        <taxon>Aconoidasida</taxon>
        <taxon>Piroplasmida</taxon>
        <taxon>Babesiidae</taxon>
        <taxon>Babesia</taxon>
    </lineage>
</organism>
<dbReference type="GeneID" id="24425698"/>
<reference evidence="13 14" key="3">
    <citation type="journal article" date="2016" name="Sci. Rep.">
        <title>Genome-wide diversity and gene expression profiling of Babesia microti isolates identify polymorphic genes that mediate host-pathogen interactions.</title>
        <authorList>
            <person name="Silva J.C."/>
            <person name="Cornillot E."/>
            <person name="McCracken C."/>
            <person name="Usmani-Brown S."/>
            <person name="Dwivedi A."/>
            <person name="Ifeonu O.O."/>
            <person name="Crabtree J."/>
            <person name="Gotia H.T."/>
            <person name="Virji A.Z."/>
            <person name="Reynes C."/>
            <person name="Colinge J."/>
            <person name="Kumar V."/>
            <person name="Lawres L."/>
            <person name="Pazzi J.E."/>
            <person name="Pablo J.V."/>
            <person name="Hung C."/>
            <person name="Brancato J."/>
            <person name="Kumari P."/>
            <person name="Orvis J."/>
            <person name="Tretina K."/>
            <person name="Chibucos M."/>
            <person name="Ott S."/>
            <person name="Sadzewicz L."/>
            <person name="Sengamalay N."/>
            <person name="Shetty A.C."/>
            <person name="Su Q."/>
            <person name="Tallon L."/>
            <person name="Fraser C.M."/>
            <person name="Frutos R."/>
            <person name="Molina D.M."/>
            <person name="Krause P.J."/>
            <person name="Ben Mamoun C."/>
        </authorList>
    </citation>
    <scope>NUCLEOTIDE SEQUENCE [LARGE SCALE GENOMIC DNA]</scope>
    <source>
        <strain evidence="13 14">RI</strain>
    </source>
</reference>
<keyword evidence="7" id="KW-0378">Hydrolase</keyword>
<dbReference type="GO" id="GO:0006508">
    <property type="term" value="P:proteolysis"/>
    <property type="evidence" value="ECO:0007669"/>
    <property type="project" value="UniProtKB-KW"/>
</dbReference>
<feature type="signal peptide" evidence="11">
    <location>
        <begin position="1"/>
        <end position="19"/>
    </location>
</feature>
<keyword evidence="5 11" id="KW-0732">Signal</keyword>
<dbReference type="OrthoDB" id="2747330at2759"/>
<keyword evidence="4" id="KW-0812">Transmembrane</keyword>
<dbReference type="InterPro" id="IPR021109">
    <property type="entry name" value="Peptidase_aspartic_dom_sf"/>
</dbReference>
<evidence type="ECO:0000256" key="9">
    <source>
        <dbReference type="ARBA" id="ARBA00023136"/>
    </source>
</evidence>
<evidence type="ECO:0000313" key="14">
    <source>
        <dbReference type="Proteomes" id="UP000002899"/>
    </source>
</evidence>
<dbReference type="PANTHER" id="PTHR13683:SF375">
    <property type="entry name" value="PEPTIDASE A1 DOMAIN-CONTAINING PROTEIN"/>
    <property type="match status" value="1"/>
</dbReference>
<evidence type="ECO:0000256" key="10">
    <source>
        <dbReference type="PIRSR" id="PIRSR601461-1"/>
    </source>
</evidence>
<dbReference type="PRINTS" id="PR00792">
    <property type="entry name" value="PEPSIN"/>
</dbReference>
<dbReference type="EMBL" id="LN871599">
    <property type="protein sequence ID" value="SIO73533.1"/>
    <property type="molecule type" value="Genomic_DNA"/>
</dbReference>
<evidence type="ECO:0000256" key="8">
    <source>
        <dbReference type="ARBA" id="ARBA00022989"/>
    </source>
</evidence>
<accession>A0A1N6LXD8</accession>
<feature type="chain" id="PRO_5012320020" evidence="11">
    <location>
        <begin position="20"/>
        <end position="539"/>
    </location>
</feature>
<evidence type="ECO:0000256" key="5">
    <source>
        <dbReference type="ARBA" id="ARBA00022729"/>
    </source>
</evidence>
<keyword evidence="9" id="KW-0472">Membrane</keyword>